<evidence type="ECO:0000313" key="1">
    <source>
        <dbReference type="EMBL" id="UQT61233.1"/>
    </source>
</evidence>
<dbReference type="EMBL" id="CP097289">
    <property type="protein sequence ID" value="UQT61233.1"/>
    <property type="molecule type" value="Genomic_DNA"/>
</dbReference>
<proteinExistence type="predicted"/>
<protein>
    <submittedName>
        <fullName evidence="1">Uncharacterized protein</fullName>
    </submittedName>
</protein>
<reference evidence="1 2" key="1">
    <citation type="submission" date="2022-05" db="EMBL/GenBank/DDBJ databases">
        <authorList>
            <person name="Zhou X."/>
            <person name="Li K."/>
            <person name="Man Y."/>
        </authorList>
    </citation>
    <scope>NUCLEOTIDE SEQUENCE [LARGE SCALE GENOMIC DNA]</scope>
    <source>
        <strain evidence="1 2">MS405</strain>
    </source>
</reference>
<dbReference type="RefSeq" id="WP_249592565.1">
    <property type="nucleotide sequence ID" value="NZ_BAAAQL010000038.1"/>
</dbReference>
<accession>A0ABY4Q7K5</accession>
<gene>
    <name evidence="1" type="ORF">M4V62_42610</name>
</gene>
<sequence>MPTVQPAGDMVLHELAEQYDSLAVRASLEAGAVDAVVGVRLLPGEVGLGHLPLRGRGLAVPCLCGVLEGEFAFDVDVEAVVVQCGGDAAQEFGAGLEPGIESGARWAPVARFPAQSGNQEP</sequence>
<evidence type="ECO:0000313" key="2">
    <source>
        <dbReference type="Proteomes" id="UP000829992"/>
    </source>
</evidence>
<name>A0ABY4Q7K5_9ACTN</name>
<keyword evidence="2" id="KW-1185">Reference proteome</keyword>
<dbReference type="Proteomes" id="UP000829992">
    <property type="component" value="Chromosome"/>
</dbReference>
<organism evidence="1 2">
    <name type="scientific">Streptomyces durmitorensis</name>
    <dbReference type="NCBI Taxonomy" id="319947"/>
    <lineage>
        <taxon>Bacteria</taxon>
        <taxon>Bacillati</taxon>
        <taxon>Actinomycetota</taxon>
        <taxon>Actinomycetes</taxon>
        <taxon>Kitasatosporales</taxon>
        <taxon>Streptomycetaceae</taxon>
        <taxon>Streptomyces</taxon>
    </lineage>
</organism>